<dbReference type="GO" id="GO:0005576">
    <property type="term" value="C:extracellular region"/>
    <property type="evidence" value="ECO:0007669"/>
    <property type="project" value="UniProtKB-SubCell"/>
</dbReference>
<evidence type="ECO:0000256" key="11">
    <source>
        <dbReference type="ARBA" id="ARBA00045763"/>
    </source>
</evidence>
<dbReference type="HAMAP" id="MF_00318">
    <property type="entry name" value="Enolase"/>
    <property type="match status" value="1"/>
</dbReference>
<dbReference type="Gene3D" id="3.30.390.10">
    <property type="entry name" value="Enolase-like, N-terminal domain"/>
    <property type="match status" value="1"/>
</dbReference>
<dbReference type="Gene3D" id="3.20.20.120">
    <property type="entry name" value="Enolase-like C-terminal domain"/>
    <property type="match status" value="1"/>
</dbReference>
<keyword evidence="5 12" id="KW-0963">Cytoplasm</keyword>
<name>A0A291B749_9GAMM</name>
<evidence type="ECO:0000256" key="1">
    <source>
        <dbReference type="ARBA" id="ARBA00005031"/>
    </source>
</evidence>
<dbReference type="SUPFAM" id="SSF51604">
    <property type="entry name" value="Enolase C-terminal domain-like"/>
    <property type="match status" value="1"/>
</dbReference>
<reference evidence="19" key="1">
    <citation type="submission" date="2017-04" db="EMBL/GenBank/DDBJ databases">
        <title>Genome evolution of the luminous symbionts of deep sea anglerfish.</title>
        <authorList>
            <person name="Hendry T.A."/>
        </authorList>
    </citation>
    <scope>NUCLEOTIDE SEQUENCE [LARGE SCALE GENOMIC DNA]</scope>
</reference>
<evidence type="ECO:0000313" key="19">
    <source>
        <dbReference type="Proteomes" id="UP000218160"/>
    </source>
</evidence>
<evidence type="ECO:0000256" key="7">
    <source>
        <dbReference type="ARBA" id="ARBA00022723"/>
    </source>
</evidence>
<evidence type="ECO:0000256" key="10">
    <source>
        <dbReference type="ARBA" id="ARBA00023239"/>
    </source>
</evidence>
<dbReference type="PROSITE" id="PS00164">
    <property type="entry name" value="ENOLASE"/>
    <property type="match status" value="1"/>
</dbReference>
<keyword evidence="10 12" id="KW-0456">Lyase</keyword>
<dbReference type="GO" id="GO:0000015">
    <property type="term" value="C:phosphopyruvate hydratase complex"/>
    <property type="evidence" value="ECO:0007669"/>
    <property type="project" value="InterPro"/>
</dbReference>
<feature type="binding site" evidence="12">
    <location>
        <position position="394"/>
    </location>
    <ligand>
        <name>(2R)-2-phosphoglycerate</name>
        <dbReference type="ChEBI" id="CHEBI:58289"/>
    </ligand>
</feature>
<dbReference type="SMART" id="SM01193">
    <property type="entry name" value="Enolase_N"/>
    <property type="match status" value="1"/>
</dbReference>
<feature type="binding site" evidence="12 15">
    <location>
        <position position="318"/>
    </location>
    <ligand>
        <name>Mg(2+)</name>
        <dbReference type="ChEBI" id="CHEBI:18420"/>
    </ligand>
</feature>
<comment type="function">
    <text evidence="11 12">Catalyzes the reversible conversion of 2-phosphoglycerate (2-PG) into phosphoenolpyruvate (PEP). It is essential for the degradation of carbohydrates via glycolysis.</text>
</comment>
<feature type="active site" description="Proton acceptor" evidence="12 13">
    <location>
        <position position="343"/>
    </location>
</feature>
<dbReference type="InterPro" id="IPR036849">
    <property type="entry name" value="Enolase-like_C_sf"/>
</dbReference>
<dbReference type="OrthoDB" id="9804716at2"/>
<feature type="binding site" evidence="12">
    <location>
        <position position="343"/>
    </location>
    <ligand>
        <name>(2R)-2-phosphoglycerate</name>
        <dbReference type="ChEBI" id="CHEBI:58289"/>
    </ligand>
</feature>
<feature type="binding site" evidence="14">
    <location>
        <position position="168"/>
    </location>
    <ligand>
        <name>substrate</name>
    </ligand>
</feature>
<dbReference type="GO" id="GO:0000287">
    <property type="term" value="F:magnesium ion binding"/>
    <property type="evidence" value="ECO:0007669"/>
    <property type="project" value="UniProtKB-UniRule"/>
</dbReference>
<dbReference type="Pfam" id="PF00113">
    <property type="entry name" value="Enolase_C"/>
    <property type="match status" value="1"/>
</dbReference>
<evidence type="ECO:0000256" key="6">
    <source>
        <dbReference type="ARBA" id="ARBA00022525"/>
    </source>
</evidence>
<comment type="cofactor">
    <cofactor evidence="12">
        <name>Mg(2+)</name>
        <dbReference type="ChEBI" id="CHEBI:18420"/>
    </cofactor>
    <text evidence="12">Binds a second Mg(2+) ion via substrate during catalysis.</text>
</comment>
<evidence type="ECO:0000259" key="16">
    <source>
        <dbReference type="SMART" id="SM01192"/>
    </source>
</evidence>
<dbReference type="GO" id="GO:0006096">
    <property type="term" value="P:glycolytic process"/>
    <property type="evidence" value="ECO:0007669"/>
    <property type="project" value="UniProtKB-UniRule"/>
</dbReference>
<dbReference type="InterPro" id="IPR020810">
    <property type="entry name" value="Enolase_C"/>
</dbReference>
<dbReference type="GO" id="GO:0004634">
    <property type="term" value="F:phosphopyruvate hydratase activity"/>
    <property type="evidence" value="ECO:0007669"/>
    <property type="project" value="UniProtKB-UniRule"/>
</dbReference>
<evidence type="ECO:0000256" key="5">
    <source>
        <dbReference type="ARBA" id="ARBA00022490"/>
    </source>
</evidence>
<evidence type="ECO:0000256" key="4">
    <source>
        <dbReference type="ARBA" id="ARBA00017068"/>
    </source>
</evidence>
<feature type="binding site" evidence="14">
    <location>
        <position position="394"/>
    </location>
    <ligand>
        <name>substrate</name>
    </ligand>
</feature>
<evidence type="ECO:0000256" key="3">
    <source>
        <dbReference type="ARBA" id="ARBA00012058"/>
    </source>
</evidence>
<comment type="pathway">
    <text evidence="1 12">Carbohydrate degradation; glycolysis; pyruvate from D-glyceraldehyde 3-phosphate: step 4/5.</text>
</comment>
<dbReference type="FunFam" id="3.20.20.120:FF:000001">
    <property type="entry name" value="Enolase"/>
    <property type="match status" value="1"/>
</dbReference>
<dbReference type="CDD" id="cd03313">
    <property type="entry name" value="enolase"/>
    <property type="match status" value="1"/>
</dbReference>
<feature type="binding site" evidence="14">
    <location>
        <begin position="370"/>
        <end position="373"/>
    </location>
    <ligand>
        <name>substrate</name>
    </ligand>
</feature>
<dbReference type="InterPro" id="IPR020809">
    <property type="entry name" value="Enolase_CS"/>
</dbReference>
<feature type="binding site" evidence="14">
    <location>
        <position position="318"/>
    </location>
    <ligand>
        <name>substrate</name>
    </ligand>
</feature>
<dbReference type="SFLD" id="SFLDG00178">
    <property type="entry name" value="enolase"/>
    <property type="match status" value="1"/>
</dbReference>
<dbReference type="SMART" id="SM01192">
    <property type="entry name" value="Enolase_C"/>
    <property type="match status" value="1"/>
</dbReference>
<gene>
    <name evidence="12" type="primary">eno</name>
    <name evidence="18" type="ORF">BTN50_0294</name>
</gene>
<dbReference type="EC" id="4.2.1.11" evidence="3 12"/>
<keyword evidence="19" id="KW-1185">Reference proteome</keyword>
<dbReference type="Pfam" id="PF03952">
    <property type="entry name" value="Enolase_N"/>
    <property type="match status" value="1"/>
</dbReference>
<feature type="domain" description="Enolase N-terminal" evidence="17">
    <location>
        <begin position="4"/>
        <end position="134"/>
    </location>
</feature>
<protein>
    <recommendedName>
        <fullName evidence="4 12">Enolase</fullName>
        <ecNumber evidence="3 12">4.2.1.11</ecNumber>
    </recommendedName>
    <alternativeName>
        <fullName evidence="12">2-phospho-D-glycerate hydro-lyase</fullName>
    </alternativeName>
    <alternativeName>
        <fullName evidence="12">2-phosphoglycerate dehydratase</fullName>
    </alternativeName>
</protein>
<dbReference type="RefSeq" id="WP_096618732.1">
    <property type="nucleotide sequence ID" value="NZ_CP020660.1"/>
</dbReference>
<dbReference type="SUPFAM" id="SSF54826">
    <property type="entry name" value="Enolase N-terminal domain-like"/>
    <property type="match status" value="1"/>
</dbReference>
<feature type="binding site" evidence="12 15">
    <location>
        <position position="246"/>
    </location>
    <ligand>
        <name>Mg(2+)</name>
        <dbReference type="ChEBI" id="CHEBI:18420"/>
    </ligand>
</feature>
<keyword evidence="8 12" id="KW-0460">Magnesium</keyword>
<dbReference type="SFLD" id="SFLDF00002">
    <property type="entry name" value="enolase"/>
    <property type="match status" value="1"/>
</dbReference>
<comment type="catalytic activity">
    <reaction evidence="12">
        <text>(2R)-2-phosphoglycerate = phosphoenolpyruvate + H2O</text>
        <dbReference type="Rhea" id="RHEA:10164"/>
        <dbReference type="ChEBI" id="CHEBI:15377"/>
        <dbReference type="ChEBI" id="CHEBI:58289"/>
        <dbReference type="ChEBI" id="CHEBI:58702"/>
        <dbReference type="EC" id="4.2.1.11"/>
    </reaction>
</comment>
<keyword evidence="6 12" id="KW-0964">Secreted</keyword>
<feature type="binding site" evidence="12">
    <location>
        <position position="167"/>
    </location>
    <ligand>
        <name>(2R)-2-phosphoglycerate</name>
        <dbReference type="ChEBI" id="CHEBI:58289"/>
    </ligand>
</feature>
<evidence type="ECO:0000256" key="8">
    <source>
        <dbReference type="ARBA" id="ARBA00022842"/>
    </source>
</evidence>
<dbReference type="InterPro" id="IPR020811">
    <property type="entry name" value="Enolase_N"/>
</dbReference>
<feature type="binding site" evidence="12">
    <location>
        <position position="372"/>
    </location>
    <ligand>
        <name>(2R)-2-phosphoglycerate</name>
        <dbReference type="ChEBI" id="CHEBI:58289"/>
    </ligand>
</feature>
<dbReference type="EMBL" id="CP020660">
    <property type="protein sequence ID" value="ATF08831.1"/>
    <property type="molecule type" value="Genomic_DNA"/>
</dbReference>
<feature type="binding site" evidence="12 15">
    <location>
        <position position="291"/>
    </location>
    <ligand>
        <name>Mg(2+)</name>
        <dbReference type="ChEBI" id="CHEBI:18420"/>
    </ligand>
</feature>
<comment type="subcellular location">
    <subcellularLocation>
        <location evidence="12">Cytoplasm</location>
    </subcellularLocation>
    <subcellularLocation>
        <location evidence="12">Secreted</location>
    </subcellularLocation>
    <subcellularLocation>
        <location evidence="12">Cell surface</location>
    </subcellularLocation>
    <text evidence="12">Fractions of enolase are present in both the cytoplasm and on the cell surface.</text>
</comment>
<evidence type="ECO:0000256" key="15">
    <source>
        <dbReference type="PIRSR" id="PIRSR001400-3"/>
    </source>
</evidence>
<feature type="domain" description="Enolase C-terminal TIM barrel" evidence="16">
    <location>
        <begin position="143"/>
        <end position="431"/>
    </location>
</feature>
<evidence type="ECO:0000256" key="14">
    <source>
        <dbReference type="PIRSR" id="PIRSR001400-2"/>
    </source>
</evidence>
<feature type="binding site" evidence="14">
    <location>
        <position position="291"/>
    </location>
    <ligand>
        <name>substrate</name>
    </ligand>
</feature>
<dbReference type="UniPathway" id="UPA00109">
    <property type="reaction ID" value="UER00187"/>
</dbReference>
<dbReference type="GO" id="GO:0009986">
    <property type="term" value="C:cell surface"/>
    <property type="evidence" value="ECO:0007669"/>
    <property type="project" value="UniProtKB-SubCell"/>
</dbReference>
<evidence type="ECO:0000256" key="13">
    <source>
        <dbReference type="PIRSR" id="PIRSR001400-1"/>
    </source>
</evidence>
<dbReference type="FunFam" id="3.30.390.10:FF:000001">
    <property type="entry name" value="Enolase"/>
    <property type="match status" value="1"/>
</dbReference>
<evidence type="ECO:0000313" key="18">
    <source>
        <dbReference type="EMBL" id="ATF08831.1"/>
    </source>
</evidence>
<dbReference type="InterPro" id="IPR029017">
    <property type="entry name" value="Enolase-like_N"/>
</dbReference>
<evidence type="ECO:0000256" key="9">
    <source>
        <dbReference type="ARBA" id="ARBA00023152"/>
    </source>
</evidence>
<dbReference type="InterPro" id="IPR000941">
    <property type="entry name" value="Enolase"/>
</dbReference>
<dbReference type="PANTHER" id="PTHR11902:SF1">
    <property type="entry name" value="ENOLASE"/>
    <property type="match status" value="1"/>
</dbReference>
<keyword evidence="7 12" id="KW-0479">Metal-binding</keyword>
<dbReference type="KEGG" id="elux:BTN50_0294"/>
<comment type="cofactor">
    <cofactor evidence="15">
        <name>Mg(2+)</name>
        <dbReference type="ChEBI" id="CHEBI:18420"/>
    </cofactor>
    <text evidence="15">Mg(2+) is required for catalysis and for stabilizing the dimer.</text>
</comment>
<dbReference type="PRINTS" id="PR00148">
    <property type="entry name" value="ENOLASE"/>
</dbReference>
<comment type="similarity">
    <text evidence="2 12">Belongs to the enolase family.</text>
</comment>
<feature type="active site" description="Proton donor" evidence="12 13">
    <location>
        <position position="209"/>
    </location>
</feature>
<comment type="subunit">
    <text evidence="12">Component of the RNA degradosome, a multiprotein complex involved in RNA processing and mRNA degradation.</text>
</comment>
<dbReference type="SFLD" id="SFLDS00001">
    <property type="entry name" value="Enolase"/>
    <property type="match status" value="1"/>
</dbReference>
<evidence type="ECO:0000259" key="17">
    <source>
        <dbReference type="SMART" id="SM01193"/>
    </source>
</evidence>
<feature type="binding site" evidence="14">
    <location>
        <position position="159"/>
    </location>
    <ligand>
        <name>substrate</name>
    </ligand>
</feature>
<dbReference type="Proteomes" id="UP000218160">
    <property type="component" value="Chromosome 1"/>
</dbReference>
<accession>A0A291B749</accession>
<evidence type="ECO:0000256" key="2">
    <source>
        <dbReference type="ARBA" id="ARBA00009604"/>
    </source>
</evidence>
<keyword evidence="9 12" id="KW-0324">Glycolysis</keyword>
<dbReference type="PANTHER" id="PTHR11902">
    <property type="entry name" value="ENOLASE"/>
    <property type="match status" value="1"/>
</dbReference>
<proteinExistence type="inferred from homology"/>
<feature type="binding site" evidence="12">
    <location>
        <position position="373"/>
    </location>
    <ligand>
        <name>(2R)-2-phosphoglycerate</name>
        <dbReference type="ChEBI" id="CHEBI:58289"/>
    </ligand>
</feature>
<dbReference type="PIRSF" id="PIRSF001400">
    <property type="entry name" value="Enolase"/>
    <property type="match status" value="1"/>
</dbReference>
<sequence length="432" mass="45931">MSKIIKVLGREIIDSRGNPTVEAEVHLEGGFVGMAAAPSGASTGSREALELRDGNKARFLGQGVLKAIGAINDEITNVLQGKDATNQANIDQIMIGLDGTENKSKFGANAIIAVSLANAKAASAAQSIPLYEHIAELNGTAGVFSMPLPMMNIINGGKHADNNVDIQEFMIQPVGAKTLKDAVRMGAEIFHSLAKVLKSKGYNTAVGDEGGFAPNLASNVEALEIIAEAVAVAGYKLGKDITLAMDCAASEFFDKEAGLYNLKGEGKTFTAKEFNYYLADLVKQFPIVSIEDGLDESDWTGFKHQTELLGDKIQLVGDDLFVTNTKILARGIEEGIMNSILIKFNQIGSLTETLAAIKMAKDAGFTTIISHRSGETEDATIADLAVGTAAGQIKTGSMSRSDRVAKYNQLIRIEEALGDRASFNVLKKIKSN</sequence>
<evidence type="ECO:0000256" key="12">
    <source>
        <dbReference type="HAMAP-Rule" id="MF_00318"/>
    </source>
</evidence>
<organism evidence="18 19">
    <name type="scientific">Candidatus Enterovibrio altilux</name>
    <dbReference type="NCBI Taxonomy" id="1927128"/>
    <lineage>
        <taxon>Bacteria</taxon>
        <taxon>Pseudomonadati</taxon>
        <taxon>Pseudomonadota</taxon>
        <taxon>Gammaproteobacteria</taxon>
        <taxon>Vibrionales</taxon>
        <taxon>Vibrionaceae</taxon>
        <taxon>Enterovibrio</taxon>
    </lineage>
</organism>
<dbReference type="NCBIfam" id="TIGR01060">
    <property type="entry name" value="eno"/>
    <property type="match status" value="1"/>
</dbReference>
<dbReference type="AlphaFoldDB" id="A0A291B749"/>